<sequence>MALQQDVDKLKKKKLRQEENVHRDLERAFSRPLGALSHLPPYLSSCTLDPLAEVTILEEEVVRLEEQVVHFRQGLYQETIHISSSKRNMDDSVDLYDPYHISDSKHKQSKSLLQTEANSATFVGRHCTFLLGNALKLIRLENNVIDLESAERRTQPNQDEILSDDDAPNKISDSTFKCLSIIFLRMRSKKGRSMVERLPSLATLTSSEGFEGTKFKHPCGIYSQFGKRDMRPNKHVFAIEGTSINPNQTTISVFLVHRLK</sequence>
<reference evidence="2 3" key="1">
    <citation type="submission" date="2024-02" db="EMBL/GenBank/DDBJ databases">
        <authorList>
            <person name="Vignale AGUSTIN F."/>
            <person name="Sosa J E."/>
            <person name="Modenutti C."/>
        </authorList>
    </citation>
    <scope>NUCLEOTIDE SEQUENCE [LARGE SCALE GENOMIC DNA]</scope>
</reference>
<dbReference type="EMBL" id="CAUOFW020005569">
    <property type="protein sequence ID" value="CAK9170757.1"/>
    <property type="molecule type" value="Genomic_DNA"/>
</dbReference>
<comment type="caution">
    <text evidence="2">The sequence shown here is derived from an EMBL/GenBank/DDBJ whole genome shotgun (WGS) entry which is preliminary data.</text>
</comment>
<dbReference type="InterPro" id="IPR025757">
    <property type="entry name" value="MIP1_Leuzipper"/>
</dbReference>
<name>A0ABC8TRS5_9AQUA</name>
<evidence type="ECO:0000259" key="1">
    <source>
        <dbReference type="Pfam" id="PF14389"/>
    </source>
</evidence>
<keyword evidence="3" id="KW-1185">Reference proteome</keyword>
<evidence type="ECO:0000313" key="2">
    <source>
        <dbReference type="EMBL" id="CAK9170757.1"/>
    </source>
</evidence>
<dbReference type="PANTHER" id="PTHR46248:SF9">
    <property type="entry name" value="EXPRESSED PROTEIN"/>
    <property type="match status" value="1"/>
</dbReference>
<dbReference type="Proteomes" id="UP001642360">
    <property type="component" value="Unassembled WGS sequence"/>
</dbReference>
<gene>
    <name evidence="2" type="ORF">ILEXP_LOCUS40258</name>
</gene>
<dbReference type="PANTHER" id="PTHR46248">
    <property type="entry name" value="EXPRESSED PROTEIN"/>
    <property type="match status" value="1"/>
</dbReference>
<dbReference type="Pfam" id="PF14389">
    <property type="entry name" value="Lzipper-MIP1"/>
    <property type="match status" value="1"/>
</dbReference>
<organism evidence="2 3">
    <name type="scientific">Ilex paraguariensis</name>
    <name type="common">yerba mate</name>
    <dbReference type="NCBI Taxonomy" id="185542"/>
    <lineage>
        <taxon>Eukaryota</taxon>
        <taxon>Viridiplantae</taxon>
        <taxon>Streptophyta</taxon>
        <taxon>Embryophyta</taxon>
        <taxon>Tracheophyta</taxon>
        <taxon>Spermatophyta</taxon>
        <taxon>Magnoliopsida</taxon>
        <taxon>eudicotyledons</taxon>
        <taxon>Gunneridae</taxon>
        <taxon>Pentapetalae</taxon>
        <taxon>asterids</taxon>
        <taxon>campanulids</taxon>
        <taxon>Aquifoliales</taxon>
        <taxon>Aquifoliaceae</taxon>
        <taxon>Ilex</taxon>
    </lineage>
</organism>
<protein>
    <recommendedName>
        <fullName evidence="1">Ternary complex factor MIP1 leucine-zipper domain-containing protein</fullName>
    </recommendedName>
</protein>
<dbReference type="AlphaFoldDB" id="A0ABC8TRS5"/>
<evidence type="ECO:0000313" key="3">
    <source>
        <dbReference type="Proteomes" id="UP001642360"/>
    </source>
</evidence>
<accession>A0ABC8TRS5</accession>
<feature type="domain" description="Ternary complex factor MIP1 leucine-zipper" evidence="1">
    <location>
        <begin position="2"/>
        <end position="78"/>
    </location>
</feature>
<proteinExistence type="predicted"/>